<evidence type="ECO:0000259" key="6">
    <source>
        <dbReference type="Pfam" id="PF05175"/>
    </source>
</evidence>
<gene>
    <name evidence="5 8" type="primary">prmC</name>
    <name evidence="8" type="ORF">Thiowin_01673</name>
</gene>
<evidence type="ECO:0000256" key="2">
    <source>
        <dbReference type="ARBA" id="ARBA00022679"/>
    </source>
</evidence>
<dbReference type="InterPro" id="IPR002052">
    <property type="entry name" value="DNA_methylase_N6_adenine_CS"/>
</dbReference>
<evidence type="ECO:0000256" key="5">
    <source>
        <dbReference type="HAMAP-Rule" id="MF_02126"/>
    </source>
</evidence>
<proteinExistence type="inferred from homology"/>
<feature type="binding site" evidence="5">
    <location>
        <begin position="137"/>
        <end position="141"/>
    </location>
    <ligand>
        <name>S-adenosyl-L-methionine</name>
        <dbReference type="ChEBI" id="CHEBI:59789"/>
    </ligand>
</feature>
<keyword evidence="1 5" id="KW-0489">Methyltransferase</keyword>
<sequence length="296" mass="32245">MAEAPPDPASIATLLRWGQVQLKASADLLNPLDAEQSSLRLEAELLLATAAGLRRTDLIAWPERQISAPERLRYQHFIHRRGQGEPIAYILGEREFRGLPLRVSPATLIPRPETELLVDWALARHPPTTPIRCADLGTGSGAIALAIAMERPHWQILALDYSVAALAMAATNRERLKAAHVQLIQADWLSPIAAQRLDLILANPPYVAARDPHLSRGDLRFEPPGALIAGADGLAAIRRIAAELPSHLTPAGQVALEHGWDQGAAVRALLRQAGLTMIETHRDLAGQERFTSARAH</sequence>
<dbReference type="InterPro" id="IPR007848">
    <property type="entry name" value="Small_mtfrase_dom"/>
</dbReference>
<dbReference type="SUPFAM" id="SSF53335">
    <property type="entry name" value="S-adenosyl-L-methionine-dependent methyltransferases"/>
    <property type="match status" value="1"/>
</dbReference>
<name>A0ABZ0S870_9GAMM</name>
<dbReference type="NCBIfam" id="TIGR00536">
    <property type="entry name" value="hemK_fam"/>
    <property type="match status" value="1"/>
</dbReference>
<protein>
    <recommendedName>
        <fullName evidence="5">Release factor glutamine methyltransferase</fullName>
        <shortName evidence="5">RF MTase</shortName>
        <ecNumber evidence="5">2.1.1.297</ecNumber>
    </recommendedName>
    <alternativeName>
        <fullName evidence="5">N5-glutamine methyltransferase PrmC</fullName>
    </alternativeName>
    <alternativeName>
        <fullName evidence="5">Protein-(glutamine-N5) MTase PrmC</fullName>
    </alternativeName>
    <alternativeName>
        <fullName evidence="5">Protein-glutamine N-methyltransferase PrmC</fullName>
    </alternativeName>
</protein>
<dbReference type="Pfam" id="PF17827">
    <property type="entry name" value="PrmC_N"/>
    <property type="match status" value="1"/>
</dbReference>
<evidence type="ECO:0000256" key="1">
    <source>
        <dbReference type="ARBA" id="ARBA00022603"/>
    </source>
</evidence>
<dbReference type="CDD" id="cd02440">
    <property type="entry name" value="AdoMet_MTases"/>
    <property type="match status" value="1"/>
</dbReference>
<dbReference type="InterPro" id="IPR029063">
    <property type="entry name" value="SAM-dependent_MTases_sf"/>
</dbReference>
<dbReference type="InterPro" id="IPR004556">
    <property type="entry name" value="HemK-like"/>
</dbReference>
<dbReference type="PANTHER" id="PTHR18895">
    <property type="entry name" value="HEMK METHYLTRANSFERASE"/>
    <property type="match status" value="1"/>
</dbReference>
<evidence type="ECO:0000256" key="4">
    <source>
        <dbReference type="ARBA" id="ARBA00048391"/>
    </source>
</evidence>
<evidence type="ECO:0000256" key="3">
    <source>
        <dbReference type="ARBA" id="ARBA00022691"/>
    </source>
</evidence>
<comment type="function">
    <text evidence="5">Methylates the class 1 translation termination release factors RF1/PrfA and RF2/PrfB on the glutamine residue of the universally conserved GGQ motif.</text>
</comment>
<dbReference type="Proteomes" id="UP001432180">
    <property type="component" value="Chromosome"/>
</dbReference>
<comment type="similarity">
    <text evidence="5">Belongs to the protein N5-glutamine methyltransferase family. PrmC subfamily.</text>
</comment>
<organism evidence="8 9">
    <name type="scientific">Thiorhodovibrio winogradskyi</name>
    <dbReference type="NCBI Taxonomy" id="77007"/>
    <lineage>
        <taxon>Bacteria</taxon>
        <taxon>Pseudomonadati</taxon>
        <taxon>Pseudomonadota</taxon>
        <taxon>Gammaproteobacteria</taxon>
        <taxon>Chromatiales</taxon>
        <taxon>Chromatiaceae</taxon>
        <taxon>Thiorhodovibrio</taxon>
    </lineage>
</organism>
<dbReference type="PROSITE" id="PS00092">
    <property type="entry name" value="N6_MTASE"/>
    <property type="match status" value="1"/>
</dbReference>
<dbReference type="GO" id="GO:0032259">
    <property type="term" value="P:methylation"/>
    <property type="evidence" value="ECO:0007669"/>
    <property type="project" value="UniProtKB-KW"/>
</dbReference>
<keyword evidence="9" id="KW-1185">Reference proteome</keyword>
<reference evidence="8 9" key="1">
    <citation type="journal article" date="2023" name="Microorganisms">
        <title>Thiorhodovibrio frisius and Trv. litoralis spp. nov., Two Novel Members from a Clade of Fastidious Purple Sulfur Bacteria That Exhibit Unique Red-Shifted Light-Harvesting Capabilities.</title>
        <authorList>
            <person name="Methner A."/>
            <person name="Kuzyk S.B."/>
            <person name="Petersen J."/>
            <person name="Bauer S."/>
            <person name="Brinkmann H."/>
            <person name="Sichau K."/>
            <person name="Wanner G."/>
            <person name="Wolf J."/>
            <person name="Neumann-Schaal M."/>
            <person name="Henke P."/>
            <person name="Tank M."/>
            <person name="Sproer C."/>
            <person name="Bunk B."/>
            <person name="Overmann J."/>
        </authorList>
    </citation>
    <scope>NUCLEOTIDE SEQUENCE [LARGE SCALE GENOMIC DNA]</scope>
    <source>
        <strain evidence="8 9">DSM 6702</strain>
    </source>
</reference>
<dbReference type="NCBIfam" id="TIGR03534">
    <property type="entry name" value="RF_mod_PrmC"/>
    <property type="match status" value="1"/>
</dbReference>
<keyword evidence="3 5" id="KW-0949">S-adenosyl-L-methionine</keyword>
<dbReference type="InterPro" id="IPR040758">
    <property type="entry name" value="PrmC_N"/>
</dbReference>
<evidence type="ECO:0000259" key="7">
    <source>
        <dbReference type="Pfam" id="PF17827"/>
    </source>
</evidence>
<dbReference type="EC" id="2.1.1.297" evidence="5"/>
<dbReference type="InterPro" id="IPR019874">
    <property type="entry name" value="RF_methyltr_PrmC"/>
</dbReference>
<feature type="domain" description="Methyltransferase small" evidence="6">
    <location>
        <begin position="131"/>
        <end position="211"/>
    </location>
</feature>
<keyword evidence="2 5" id="KW-0808">Transferase</keyword>
<feature type="binding site" evidence="5">
    <location>
        <position position="203"/>
    </location>
    <ligand>
        <name>S-adenosyl-L-methionine</name>
        <dbReference type="ChEBI" id="CHEBI:59789"/>
    </ligand>
</feature>
<accession>A0ABZ0S870</accession>
<feature type="binding site" evidence="5">
    <location>
        <position position="160"/>
    </location>
    <ligand>
        <name>S-adenosyl-L-methionine</name>
        <dbReference type="ChEBI" id="CHEBI:59789"/>
    </ligand>
</feature>
<dbReference type="PANTHER" id="PTHR18895:SF74">
    <property type="entry name" value="MTRF1L RELEASE FACTOR GLUTAMINE METHYLTRANSFERASE"/>
    <property type="match status" value="1"/>
</dbReference>
<dbReference type="Gene3D" id="1.10.8.10">
    <property type="entry name" value="DNA helicase RuvA subunit, C-terminal domain"/>
    <property type="match status" value="1"/>
</dbReference>
<dbReference type="InterPro" id="IPR050320">
    <property type="entry name" value="N5-glutamine_MTase"/>
</dbReference>
<dbReference type="RefSeq" id="WP_328987249.1">
    <property type="nucleotide sequence ID" value="NZ_CP121472.1"/>
</dbReference>
<dbReference type="Gene3D" id="3.40.50.150">
    <property type="entry name" value="Vaccinia Virus protein VP39"/>
    <property type="match status" value="1"/>
</dbReference>
<evidence type="ECO:0000313" key="8">
    <source>
        <dbReference type="EMBL" id="WPL16704.1"/>
    </source>
</evidence>
<feature type="binding site" evidence="5">
    <location>
        <begin position="203"/>
        <end position="206"/>
    </location>
    <ligand>
        <name>substrate</name>
    </ligand>
</feature>
<comment type="catalytic activity">
    <reaction evidence="4 5">
        <text>L-glutaminyl-[peptide chain release factor] + S-adenosyl-L-methionine = N(5)-methyl-L-glutaminyl-[peptide chain release factor] + S-adenosyl-L-homocysteine + H(+)</text>
        <dbReference type="Rhea" id="RHEA:42896"/>
        <dbReference type="Rhea" id="RHEA-COMP:10271"/>
        <dbReference type="Rhea" id="RHEA-COMP:10272"/>
        <dbReference type="ChEBI" id="CHEBI:15378"/>
        <dbReference type="ChEBI" id="CHEBI:30011"/>
        <dbReference type="ChEBI" id="CHEBI:57856"/>
        <dbReference type="ChEBI" id="CHEBI:59789"/>
        <dbReference type="ChEBI" id="CHEBI:61891"/>
        <dbReference type="EC" id="2.1.1.297"/>
    </reaction>
</comment>
<dbReference type="HAMAP" id="MF_02126">
    <property type="entry name" value="RF_methyltr_PrmC"/>
    <property type="match status" value="1"/>
</dbReference>
<dbReference type="GO" id="GO:0008168">
    <property type="term" value="F:methyltransferase activity"/>
    <property type="evidence" value="ECO:0007669"/>
    <property type="project" value="UniProtKB-KW"/>
</dbReference>
<feature type="domain" description="Release factor glutamine methyltransferase N-terminal" evidence="7">
    <location>
        <begin position="35"/>
        <end position="92"/>
    </location>
</feature>
<dbReference type="EMBL" id="CP121472">
    <property type="protein sequence ID" value="WPL16704.1"/>
    <property type="molecule type" value="Genomic_DNA"/>
</dbReference>
<feature type="binding site" evidence="5">
    <location>
        <position position="188"/>
    </location>
    <ligand>
        <name>S-adenosyl-L-methionine</name>
        <dbReference type="ChEBI" id="CHEBI:59789"/>
    </ligand>
</feature>
<dbReference type="Pfam" id="PF05175">
    <property type="entry name" value="MTS"/>
    <property type="match status" value="1"/>
</dbReference>
<evidence type="ECO:0000313" key="9">
    <source>
        <dbReference type="Proteomes" id="UP001432180"/>
    </source>
</evidence>